<evidence type="ECO:0000256" key="3">
    <source>
        <dbReference type="SAM" id="MobiDB-lite"/>
    </source>
</evidence>
<dbReference type="FunFam" id="3.30.1120.90:FF:000003">
    <property type="entry name" value="Nucleosome assembly protein"/>
    <property type="match status" value="1"/>
</dbReference>
<dbReference type="GO" id="GO:0005634">
    <property type="term" value="C:nucleus"/>
    <property type="evidence" value="ECO:0007669"/>
    <property type="project" value="InterPro"/>
</dbReference>
<comment type="caution">
    <text evidence="4">The sequence shown here is derived from an EMBL/GenBank/DDBJ whole genome shotgun (WGS) entry which is preliminary data.</text>
</comment>
<accession>A0AAD7UT04</accession>
<name>A0AAD7UT04_9FUNG</name>
<feature type="region of interest" description="Disordered" evidence="3">
    <location>
        <begin position="131"/>
        <end position="170"/>
    </location>
</feature>
<proteinExistence type="inferred from homology"/>
<feature type="compositionally biased region" description="Polar residues" evidence="3">
    <location>
        <begin position="17"/>
        <end position="29"/>
    </location>
</feature>
<evidence type="ECO:0000313" key="5">
    <source>
        <dbReference type="Proteomes" id="UP001234581"/>
    </source>
</evidence>
<feature type="compositionally biased region" description="Basic and acidic residues" evidence="3">
    <location>
        <begin position="387"/>
        <end position="400"/>
    </location>
</feature>
<dbReference type="InterPro" id="IPR002164">
    <property type="entry name" value="NAP_family"/>
</dbReference>
<protein>
    <recommendedName>
        <fullName evidence="6">Nucleosome assembly protein</fullName>
    </recommendedName>
</protein>
<feature type="compositionally biased region" description="Acidic residues" evidence="3">
    <location>
        <begin position="355"/>
        <end position="386"/>
    </location>
</feature>
<dbReference type="GO" id="GO:0006334">
    <property type="term" value="P:nucleosome assembly"/>
    <property type="evidence" value="ECO:0007669"/>
    <property type="project" value="InterPro"/>
</dbReference>
<dbReference type="Pfam" id="PF00956">
    <property type="entry name" value="NAP"/>
    <property type="match status" value="1"/>
</dbReference>
<evidence type="ECO:0000313" key="4">
    <source>
        <dbReference type="EMBL" id="KAJ8652169.1"/>
    </source>
</evidence>
<feature type="region of interest" description="Disordered" evidence="3">
    <location>
        <begin position="355"/>
        <end position="400"/>
    </location>
</feature>
<dbReference type="Gene3D" id="3.30.1120.90">
    <property type="entry name" value="Nucleosome assembly protein"/>
    <property type="match status" value="1"/>
</dbReference>
<dbReference type="RefSeq" id="XP_058337083.1">
    <property type="nucleotide sequence ID" value="XM_058492173.1"/>
</dbReference>
<evidence type="ECO:0008006" key="6">
    <source>
        <dbReference type="Google" id="ProtNLM"/>
    </source>
</evidence>
<dbReference type="PANTHER" id="PTHR11875">
    <property type="entry name" value="TESTIS-SPECIFIC Y-ENCODED PROTEIN"/>
    <property type="match status" value="1"/>
</dbReference>
<dbReference type="EMBL" id="JARTCD010000116">
    <property type="protein sequence ID" value="KAJ8652169.1"/>
    <property type="molecule type" value="Genomic_DNA"/>
</dbReference>
<dbReference type="AlphaFoldDB" id="A0AAD7UT04"/>
<dbReference type="FunFam" id="1.20.5.1500:FF:000001">
    <property type="entry name" value="Nucleosome assembly protein 1-like 1"/>
    <property type="match status" value="1"/>
</dbReference>
<dbReference type="GeneID" id="83219614"/>
<gene>
    <name evidence="4" type="ORF">O0I10_012227</name>
</gene>
<comment type="similarity">
    <text evidence="1 2">Belongs to the nucleosome assembly protein (NAP) family.</text>
</comment>
<evidence type="ECO:0000256" key="1">
    <source>
        <dbReference type="ARBA" id="ARBA00009947"/>
    </source>
</evidence>
<evidence type="ECO:0000256" key="2">
    <source>
        <dbReference type="RuleBase" id="RU003876"/>
    </source>
</evidence>
<feature type="region of interest" description="Disordered" evidence="3">
    <location>
        <begin position="1"/>
        <end position="37"/>
    </location>
</feature>
<keyword evidence="5" id="KW-1185">Reference proteome</keyword>
<organism evidence="4 5">
    <name type="scientific">Lichtheimia ornata</name>
    <dbReference type="NCBI Taxonomy" id="688661"/>
    <lineage>
        <taxon>Eukaryota</taxon>
        <taxon>Fungi</taxon>
        <taxon>Fungi incertae sedis</taxon>
        <taxon>Mucoromycota</taxon>
        <taxon>Mucoromycotina</taxon>
        <taxon>Mucoromycetes</taxon>
        <taxon>Mucorales</taxon>
        <taxon>Lichtheimiaceae</taxon>
        <taxon>Lichtheimia</taxon>
    </lineage>
</organism>
<dbReference type="Proteomes" id="UP001234581">
    <property type="component" value="Unassembled WGS sequence"/>
</dbReference>
<dbReference type="Gene3D" id="1.20.5.1500">
    <property type="match status" value="1"/>
</dbReference>
<dbReference type="InterPro" id="IPR037231">
    <property type="entry name" value="NAP-like_sf"/>
</dbReference>
<dbReference type="SUPFAM" id="SSF143113">
    <property type="entry name" value="NAP-like"/>
    <property type="match status" value="1"/>
</dbReference>
<sequence length="400" mass="45535">MDQQASASVDINKKQSKSFTAPTPQNTPINPAPITSEYRPSISSISEENNQGALATMLQGRLGSLASNPLPASVQRRIHGLQYLQSQHAELEGKFQEEILALEKKYLALYTPLYTKRAQVIAGAYEPTEEEVEAGKKVDEEQDEDNEQQKQKQPAASSSDNKEDKDDDEHVDGIPEFWLTALKNHPQISESITDQDEQALKHLVDVRLSYMDKPGFKLEFEFADNDYFTDKVLTKTYYYQDHAYGGDFVYDHAEGCNIHWKENKDLTVKVETKKQRHKGTNKTRVVKRTVPADTFFSFFSPPSFPGDDEELDEEEAEGLDAKLEVDYETGEEFKDKIIPHAVDYFTGKALEYEGFESEDEEDFFEEEEDDDDDDLDDDDDDDDDDDTPAKNENAPECKQS</sequence>
<reference evidence="4 5" key="1">
    <citation type="submission" date="2023-03" db="EMBL/GenBank/DDBJ databases">
        <title>Genome sequence of Lichtheimia ornata CBS 291.66.</title>
        <authorList>
            <person name="Mohabir J.T."/>
            <person name="Shea T.P."/>
            <person name="Kurbessoian T."/>
            <person name="Berby B."/>
            <person name="Fontaine J."/>
            <person name="Livny J."/>
            <person name="Gnirke A."/>
            <person name="Stajich J.E."/>
            <person name="Cuomo C.A."/>
        </authorList>
    </citation>
    <scope>NUCLEOTIDE SEQUENCE [LARGE SCALE GENOMIC DNA]</scope>
    <source>
        <strain evidence="4">CBS 291.66</strain>
    </source>
</reference>